<dbReference type="CDD" id="cd06171">
    <property type="entry name" value="Sigma70_r4"/>
    <property type="match status" value="1"/>
</dbReference>
<evidence type="ECO:0000313" key="8">
    <source>
        <dbReference type="Proteomes" id="UP000627292"/>
    </source>
</evidence>
<dbReference type="SUPFAM" id="SSF88659">
    <property type="entry name" value="Sigma3 and sigma4 domains of RNA polymerase sigma factors"/>
    <property type="match status" value="1"/>
</dbReference>
<sequence length="156" mass="18057">MEQSQFLQLVNEHQGIIHKICRLYRNSREDREDLFQEIVFQLWKSAPGFGGRAQFSTWLYRVALSTALAGYRKKAIPVIYMEALPEQQADNTPRDEQQQQLWQALTKLPDADKAIIALYLENLSYQEIADILGITHSNVGVKLNRAKSRLQQLLKQ</sequence>
<dbReference type="GO" id="GO:0003677">
    <property type="term" value="F:DNA binding"/>
    <property type="evidence" value="ECO:0007669"/>
    <property type="project" value="InterPro"/>
</dbReference>
<evidence type="ECO:0000256" key="1">
    <source>
        <dbReference type="ARBA" id="ARBA00010641"/>
    </source>
</evidence>
<dbReference type="InterPro" id="IPR039425">
    <property type="entry name" value="RNA_pol_sigma-70-like"/>
</dbReference>
<gene>
    <name evidence="7" type="ORF">GCM10011379_39510</name>
</gene>
<dbReference type="Gene3D" id="1.10.10.10">
    <property type="entry name" value="Winged helix-like DNA-binding domain superfamily/Winged helix DNA-binding domain"/>
    <property type="match status" value="1"/>
</dbReference>
<evidence type="ECO:0000259" key="6">
    <source>
        <dbReference type="Pfam" id="PF08281"/>
    </source>
</evidence>
<keyword evidence="7" id="KW-0240">DNA-directed RNA polymerase</keyword>
<keyword evidence="3" id="KW-0731">Sigma factor</keyword>
<evidence type="ECO:0000313" key="7">
    <source>
        <dbReference type="EMBL" id="GGH75684.1"/>
    </source>
</evidence>
<evidence type="ECO:0000256" key="3">
    <source>
        <dbReference type="ARBA" id="ARBA00023082"/>
    </source>
</evidence>
<dbReference type="InterPro" id="IPR007627">
    <property type="entry name" value="RNA_pol_sigma70_r2"/>
</dbReference>
<dbReference type="SUPFAM" id="SSF88946">
    <property type="entry name" value="Sigma2 domain of RNA polymerase sigma factors"/>
    <property type="match status" value="1"/>
</dbReference>
<comment type="similarity">
    <text evidence="1">Belongs to the sigma-70 factor family. ECF subfamily.</text>
</comment>
<dbReference type="Gene3D" id="1.10.1740.10">
    <property type="match status" value="1"/>
</dbReference>
<dbReference type="GO" id="GO:0016987">
    <property type="term" value="F:sigma factor activity"/>
    <property type="evidence" value="ECO:0007669"/>
    <property type="project" value="UniProtKB-KW"/>
</dbReference>
<keyword evidence="4" id="KW-0804">Transcription</keyword>
<evidence type="ECO:0000256" key="2">
    <source>
        <dbReference type="ARBA" id="ARBA00023015"/>
    </source>
</evidence>
<evidence type="ECO:0000256" key="4">
    <source>
        <dbReference type="ARBA" id="ARBA00023163"/>
    </source>
</evidence>
<dbReference type="PANTHER" id="PTHR43133">
    <property type="entry name" value="RNA POLYMERASE ECF-TYPE SIGMA FACTO"/>
    <property type="match status" value="1"/>
</dbReference>
<feature type="domain" description="RNA polymerase sigma-70 region 2" evidence="5">
    <location>
        <begin position="9"/>
        <end position="74"/>
    </location>
</feature>
<protein>
    <submittedName>
        <fullName evidence="7">DNA-directed RNA polymerase sigma-70 factor</fullName>
    </submittedName>
</protein>
<evidence type="ECO:0000259" key="5">
    <source>
        <dbReference type="Pfam" id="PF04542"/>
    </source>
</evidence>
<proteinExistence type="inferred from homology"/>
<dbReference type="RefSeq" id="WP_188955568.1">
    <property type="nucleotide sequence ID" value="NZ_BMIB01000004.1"/>
</dbReference>
<dbReference type="PANTHER" id="PTHR43133:SF45">
    <property type="entry name" value="RNA POLYMERASE ECF-TYPE SIGMA FACTOR"/>
    <property type="match status" value="1"/>
</dbReference>
<organism evidence="7 8">
    <name type="scientific">Filimonas zeae</name>
    <dbReference type="NCBI Taxonomy" id="1737353"/>
    <lineage>
        <taxon>Bacteria</taxon>
        <taxon>Pseudomonadati</taxon>
        <taxon>Bacteroidota</taxon>
        <taxon>Chitinophagia</taxon>
        <taxon>Chitinophagales</taxon>
        <taxon>Chitinophagaceae</taxon>
        <taxon>Filimonas</taxon>
    </lineage>
</organism>
<reference evidence="7" key="1">
    <citation type="journal article" date="2014" name="Int. J. Syst. Evol. Microbiol.">
        <title>Complete genome sequence of Corynebacterium casei LMG S-19264T (=DSM 44701T), isolated from a smear-ripened cheese.</title>
        <authorList>
            <consortium name="US DOE Joint Genome Institute (JGI-PGF)"/>
            <person name="Walter F."/>
            <person name="Albersmeier A."/>
            <person name="Kalinowski J."/>
            <person name="Ruckert C."/>
        </authorList>
    </citation>
    <scope>NUCLEOTIDE SEQUENCE</scope>
    <source>
        <strain evidence="7">CGMCC 1.15290</strain>
    </source>
</reference>
<dbReference type="InterPro" id="IPR013324">
    <property type="entry name" value="RNA_pol_sigma_r3/r4-like"/>
</dbReference>
<dbReference type="GO" id="GO:0006352">
    <property type="term" value="P:DNA-templated transcription initiation"/>
    <property type="evidence" value="ECO:0007669"/>
    <property type="project" value="InterPro"/>
</dbReference>
<accession>A0A917MXJ0</accession>
<keyword evidence="8" id="KW-1185">Reference proteome</keyword>
<keyword evidence="2" id="KW-0805">Transcription regulation</keyword>
<dbReference type="Proteomes" id="UP000627292">
    <property type="component" value="Unassembled WGS sequence"/>
</dbReference>
<reference evidence="7" key="2">
    <citation type="submission" date="2020-09" db="EMBL/GenBank/DDBJ databases">
        <authorList>
            <person name="Sun Q."/>
            <person name="Zhou Y."/>
        </authorList>
    </citation>
    <scope>NUCLEOTIDE SEQUENCE</scope>
    <source>
        <strain evidence="7">CGMCC 1.15290</strain>
    </source>
</reference>
<feature type="domain" description="RNA polymerase sigma factor 70 region 4 type 2" evidence="6">
    <location>
        <begin position="99"/>
        <end position="150"/>
    </location>
</feature>
<dbReference type="InterPro" id="IPR014284">
    <property type="entry name" value="RNA_pol_sigma-70_dom"/>
</dbReference>
<name>A0A917MXJ0_9BACT</name>
<dbReference type="EMBL" id="BMIB01000004">
    <property type="protein sequence ID" value="GGH75684.1"/>
    <property type="molecule type" value="Genomic_DNA"/>
</dbReference>
<dbReference type="GO" id="GO:0000428">
    <property type="term" value="C:DNA-directed RNA polymerase complex"/>
    <property type="evidence" value="ECO:0007669"/>
    <property type="project" value="UniProtKB-KW"/>
</dbReference>
<comment type="caution">
    <text evidence="7">The sequence shown here is derived from an EMBL/GenBank/DDBJ whole genome shotgun (WGS) entry which is preliminary data.</text>
</comment>
<dbReference type="Pfam" id="PF08281">
    <property type="entry name" value="Sigma70_r4_2"/>
    <property type="match status" value="1"/>
</dbReference>
<dbReference type="Pfam" id="PF04542">
    <property type="entry name" value="Sigma70_r2"/>
    <property type="match status" value="1"/>
</dbReference>
<dbReference type="InterPro" id="IPR013325">
    <property type="entry name" value="RNA_pol_sigma_r2"/>
</dbReference>
<dbReference type="NCBIfam" id="TIGR02937">
    <property type="entry name" value="sigma70-ECF"/>
    <property type="match status" value="1"/>
</dbReference>
<dbReference type="InterPro" id="IPR036388">
    <property type="entry name" value="WH-like_DNA-bd_sf"/>
</dbReference>
<dbReference type="InterPro" id="IPR013249">
    <property type="entry name" value="RNA_pol_sigma70_r4_t2"/>
</dbReference>
<dbReference type="AlphaFoldDB" id="A0A917MXJ0"/>